<gene>
    <name evidence="1" type="ORF">F511_45662</name>
</gene>
<dbReference type="AlphaFoldDB" id="A0A2Z7A2Y2"/>
<sequence length="88" mass="10036">MLTRKLKLAGERTEQTSLENFEHQQLHASTPALRVANERAKLGELSATKIVKNRAGTGRNRREKCSNEQCRSRVSTEKRIRNIGCKML</sequence>
<reference evidence="1 2" key="1">
    <citation type="journal article" date="2015" name="Proc. Natl. Acad. Sci. U.S.A.">
        <title>The resurrection genome of Boea hygrometrica: A blueprint for survival of dehydration.</title>
        <authorList>
            <person name="Xiao L."/>
            <person name="Yang G."/>
            <person name="Zhang L."/>
            <person name="Yang X."/>
            <person name="Zhao S."/>
            <person name="Ji Z."/>
            <person name="Zhou Q."/>
            <person name="Hu M."/>
            <person name="Wang Y."/>
            <person name="Chen M."/>
            <person name="Xu Y."/>
            <person name="Jin H."/>
            <person name="Xiao X."/>
            <person name="Hu G."/>
            <person name="Bao F."/>
            <person name="Hu Y."/>
            <person name="Wan P."/>
            <person name="Li L."/>
            <person name="Deng X."/>
            <person name="Kuang T."/>
            <person name="Xiang C."/>
            <person name="Zhu J.K."/>
            <person name="Oliver M.J."/>
            <person name="He Y."/>
        </authorList>
    </citation>
    <scope>NUCLEOTIDE SEQUENCE [LARGE SCALE GENOMIC DNA]</scope>
    <source>
        <strain evidence="2">cv. XS01</strain>
    </source>
</reference>
<keyword evidence="2" id="KW-1185">Reference proteome</keyword>
<name>A0A2Z7A2Y2_9LAMI</name>
<dbReference type="EMBL" id="KV056274">
    <property type="protein sequence ID" value="KZV06861.1"/>
    <property type="molecule type" value="Genomic_DNA"/>
</dbReference>
<protein>
    <submittedName>
        <fullName evidence="1">Uncharacterized protein</fullName>
    </submittedName>
</protein>
<evidence type="ECO:0000313" key="2">
    <source>
        <dbReference type="Proteomes" id="UP000250235"/>
    </source>
</evidence>
<accession>A0A2Z7A2Y2</accession>
<proteinExistence type="predicted"/>
<evidence type="ECO:0000313" key="1">
    <source>
        <dbReference type="EMBL" id="KZV06861.1"/>
    </source>
</evidence>
<dbReference type="Proteomes" id="UP000250235">
    <property type="component" value="Unassembled WGS sequence"/>
</dbReference>
<organism evidence="1 2">
    <name type="scientific">Dorcoceras hygrometricum</name>
    <dbReference type="NCBI Taxonomy" id="472368"/>
    <lineage>
        <taxon>Eukaryota</taxon>
        <taxon>Viridiplantae</taxon>
        <taxon>Streptophyta</taxon>
        <taxon>Embryophyta</taxon>
        <taxon>Tracheophyta</taxon>
        <taxon>Spermatophyta</taxon>
        <taxon>Magnoliopsida</taxon>
        <taxon>eudicotyledons</taxon>
        <taxon>Gunneridae</taxon>
        <taxon>Pentapetalae</taxon>
        <taxon>asterids</taxon>
        <taxon>lamiids</taxon>
        <taxon>Lamiales</taxon>
        <taxon>Gesneriaceae</taxon>
        <taxon>Didymocarpoideae</taxon>
        <taxon>Trichosporeae</taxon>
        <taxon>Loxocarpinae</taxon>
        <taxon>Dorcoceras</taxon>
    </lineage>
</organism>